<feature type="binding site" evidence="8">
    <location>
        <position position="75"/>
    </location>
    <ligand>
        <name>Zn(2+)</name>
        <dbReference type="ChEBI" id="CHEBI:29105"/>
        <note>catalytic</note>
    </ligand>
</feature>
<keyword evidence="6 8" id="KW-0862">Zinc</keyword>
<comment type="function">
    <text evidence="8">Catalyzes the deamination of adenosine to inosine at the wobble position 34 of tRNA(Arg2).</text>
</comment>
<dbReference type="InterPro" id="IPR002125">
    <property type="entry name" value="CMP_dCMP_dom"/>
</dbReference>
<evidence type="ECO:0000256" key="8">
    <source>
        <dbReference type="HAMAP-Rule" id="MF_00972"/>
    </source>
</evidence>
<evidence type="ECO:0000256" key="6">
    <source>
        <dbReference type="ARBA" id="ARBA00022833"/>
    </source>
</evidence>
<evidence type="ECO:0000256" key="4">
    <source>
        <dbReference type="ARBA" id="ARBA00022723"/>
    </source>
</evidence>
<evidence type="ECO:0000256" key="7">
    <source>
        <dbReference type="ARBA" id="ARBA00048045"/>
    </source>
</evidence>
<feature type="binding site" evidence="8">
    <location>
        <position position="109"/>
    </location>
    <ligand>
        <name>Zn(2+)</name>
        <dbReference type="ChEBI" id="CHEBI:29105"/>
        <note>catalytic</note>
    </ligand>
</feature>
<dbReference type="Gene3D" id="3.40.140.10">
    <property type="entry name" value="Cytidine Deaminase, domain 2"/>
    <property type="match status" value="1"/>
</dbReference>
<proteinExistence type="inferred from homology"/>
<dbReference type="HAMAP" id="MF_00972">
    <property type="entry name" value="tRNA_aden_deaminase"/>
    <property type="match status" value="1"/>
</dbReference>
<evidence type="ECO:0000313" key="10">
    <source>
        <dbReference type="EMBL" id="MDR7354444.1"/>
    </source>
</evidence>
<evidence type="ECO:0000256" key="3">
    <source>
        <dbReference type="ARBA" id="ARBA00022694"/>
    </source>
</evidence>
<feature type="domain" description="CMP/dCMP-type deaminase" evidence="9">
    <location>
        <begin position="24"/>
        <end position="136"/>
    </location>
</feature>
<reference evidence="10 11" key="1">
    <citation type="submission" date="2023-07" db="EMBL/GenBank/DDBJ databases">
        <title>Sequencing the genomes of 1000 actinobacteria strains.</title>
        <authorList>
            <person name="Klenk H.-P."/>
        </authorList>
    </citation>
    <scope>NUCLEOTIDE SEQUENCE [LARGE SCALE GENOMIC DNA]</scope>
    <source>
        <strain evidence="10 11">DSM 44508</strain>
    </source>
</reference>
<sequence length="175" mass="18539">MDAFRRPDLNPAPDSVLPRPGFVTQAEAWMREALVEAARTPAGDVPVGAIILNPEGVIIGRGHNRREADCDPLGHAEIMAMTQAVGAHGDRWRLSNCTLVATLEPCAMCAGALVGARISRIIFGAFEPKTGACGSLIDIPRAPGALYSPEILAGVLEEECAGLLTKFFGNIRGEH</sequence>
<comment type="similarity">
    <text evidence="1">Belongs to the cytidine and deoxycytidylate deaminase family. ADAT2 subfamily.</text>
</comment>
<dbReference type="EC" id="3.5.4.33" evidence="8"/>
<dbReference type="PANTHER" id="PTHR11079">
    <property type="entry name" value="CYTOSINE DEAMINASE FAMILY MEMBER"/>
    <property type="match status" value="1"/>
</dbReference>
<keyword evidence="5 8" id="KW-0378">Hydrolase</keyword>
<dbReference type="Pfam" id="PF00383">
    <property type="entry name" value="dCMP_cyt_deam_1"/>
    <property type="match status" value="1"/>
</dbReference>
<dbReference type="InterPro" id="IPR016192">
    <property type="entry name" value="APOBEC/CMP_deaminase_Zn-bd"/>
</dbReference>
<keyword evidence="4 8" id="KW-0479">Metal-binding</keyword>
<evidence type="ECO:0000259" key="9">
    <source>
        <dbReference type="PROSITE" id="PS51747"/>
    </source>
</evidence>
<dbReference type="GO" id="GO:0052717">
    <property type="term" value="F:tRNA-specific adenosine-34 deaminase activity"/>
    <property type="evidence" value="ECO:0007669"/>
    <property type="project" value="UniProtKB-EC"/>
</dbReference>
<comment type="subunit">
    <text evidence="2 8">Homodimer.</text>
</comment>
<comment type="cofactor">
    <cofactor evidence="8">
        <name>Zn(2+)</name>
        <dbReference type="ChEBI" id="CHEBI:29105"/>
    </cofactor>
    <text evidence="8">Binds 1 zinc ion per subunit.</text>
</comment>
<evidence type="ECO:0000256" key="5">
    <source>
        <dbReference type="ARBA" id="ARBA00022801"/>
    </source>
</evidence>
<accession>A0ABU2B749</accession>
<dbReference type="CDD" id="cd01285">
    <property type="entry name" value="nucleoside_deaminase"/>
    <property type="match status" value="1"/>
</dbReference>
<keyword evidence="3 8" id="KW-0819">tRNA processing</keyword>
<dbReference type="PROSITE" id="PS00903">
    <property type="entry name" value="CYT_DCMP_DEAMINASES_1"/>
    <property type="match status" value="1"/>
</dbReference>
<comment type="catalytic activity">
    <reaction evidence="7 8">
        <text>adenosine(34) in tRNA + H2O + H(+) = inosine(34) in tRNA + NH4(+)</text>
        <dbReference type="Rhea" id="RHEA:43168"/>
        <dbReference type="Rhea" id="RHEA-COMP:10373"/>
        <dbReference type="Rhea" id="RHEA-COMP:10374"/>
        <dbReference type="ChEBI" id="CHEBI:15377"/>
        <dbReference type="ChEBI" id="CHEBI:15378"/>
        <dbReference type="ChEBI" id="CHEBI:28938"/>
        <dbReference type="ChEBI" id="CHEBI:74411"/>
        <dbReference type="ChEBI" id="CHEBI:82852"/>
        <dbReference type="EC" id="3.5.4.33"/>
    </reaction>
</comment>
<evidence type="ECO:0000313" key="11">
    <source>
        <dbReference type="Proteomes" id="UP001183619"/>
    </source>
</evidence>
<dbReference type="Proteomes" id="UP001183619">
    <property type="component" value="Unassembled WGS sequence"/>
</dbReference>
<comment type="caution">
    <text evidence="10">The sequence shown here is derived from an EMBL/GenBank/DDBJ whole genome shotgun (WGS) entry which is preliminary data.</text>
</comment>
<dbReference type="PANTHER" id="PTHR11079:SF202">
    <property type="entry name" value="TRNA-SPECIFIC ADENOSINE DEAMINASE"/>
    <property type="match status" value="1"/>
</dbReference>
<dbReference type="PROSITE" id="PS51747">
    <property type="entry name" value="CYT_DCMP_DEAMINASES_2"/>
    <property type="match status" value="1"/>
</dbReference>
<dbReference type="InterPro" id="IPR028883">
    <property type="entry name" value="tRNA_aden_deaminase"/>
</dbReference>
<feature type="active site" description="Proton donor" evidence="8">
    <location>
        <position position="77"/>
    </location>
</feature>
<dbReference type="SUPFAM" id="SSF53927">
    <property type="entry name" value="Cytidine deaminase-like"/>
    <property type="match status" value="1"/>
</dbReference>
<protein>
    <recommendedName>
        <fullName evidence="8">tRNA-specific adenosine deaminase</fullName>
        <ecNumber evidence="8">3.5.4.33</ecNumber>
    </recommendedName>
</protein>
<evidence type="ECO:0000256" key="1">
    <source>
        <dbReference type="ARBA" id="ARBA00010669"/>
    </source>
</evidence>
<evidence type="ECO:0000256" key="2">
    <source>
        <dbReference type="ARBA" id="ARBA00011738"/>
    </source>
</evidence>
<dbReference type="InterPro" id="IPR016193">
    <property type="entry name" value="Cytidine_deaminase-like"/>
</dbReference>
<name>A0ABU2B749_9CORY</name>
<dbReference type="EMBL" id="JAVDYF010000001">
    <property type="protein sequence ID" value="MDR7354444.1"/>
    <property type="molecule type" value="Genomic_DNA"/>
</dbReference>
<gene>
    <name evidence="8" type="primary">tadA</name>
    <name evidence="10" type="ORF">J2S37_000982</name>
</gene>
<keyword evidence="11" id="KW-1185">Reference proteome</keyword>
<organism evidence="10 11">
    <name type="scientific">Corynebacterium felinum</name>
    <dbReference type="NCBI Taxonomy" id="131318"/>
    <lineage>
        <taxon>Bacteria</taxon>
        <taxon>Bacillati</taxon>
        <taxon>Actinomycetota</taxon>
        <taxon>Actinomycetes</taxon>
        <taxon>Mycobacteriales</taxon>
        <taxon>Corynebacteriaceae</taxon>
        <taxon>Corynebacterium</taxon>
    </lineage>
</organism>
<feature type="binding site" evidence="8">
    <location>
        <position position="106"/>
    </location>
    <ligand>
        <name>Zn(2+)</name>
        <dbReference type="ChEBI" id="CHEBI:29105"/>
        <note>catalytic</note>
    </ligand>
</feature>